<sequence>MNRARHTLAIAMLVMALAGCASRPTPAPSPAVAAPAAASAAPLVLPLSSAAFMEMSASAALLAVRAAALAEQRSQDREVLALARLQKANGRGLAGQLSFAGRRLDLLPAARLLPHHRQSLDKLARARDFDAAYLAQQRRLIPFMLDIHRAYAERGRSPTLRPVAELGKQMLEAEARALAAAE</sequence>
<keyword evidence="1" id="KW-0732">Signal</keyword>
<dbReference type="EMBL" id="JACICF010000002">
    <property type="protein sequence ID" value="MBB3765037.1"/>
    <property type="molecule type" value="Genomic_DNA"/>
</dbReference>
<dbReference type="Proteomes" id="UP000578569">
    <property type="component" value="Unassembled WGS sequence"/>
</dbReference>
<evidence type="ECO:0000313" key="4">
    <source>
        <dbReference type="Proteomes" id="UP000578569"/>
    </source>
</evidence>
<organism evidence="3 4">
    <name type="scientific">Sphingomicrobium lutaoense</name>
    <dbReference type="NCBI Taxonomy" id="515949"/>
    <lineage>
        <taxon>Bacteria</taxon>
        <taxon>Pseudomonadati</taxon>
        <taxon>Pseudomonadota</taxon>
        <taxon>Alphaproteobacteria</taxon>
        <taxon>Sphingomonadales</taxon>
        <taxon>Sphingomonadaceae</taxon>
        <taxon>Sphingomicrobium</taxon>
    </lineage>
</organism>
<feature type="chain" id="PRO_5033041404" evidence="1">
    <location>
        <begin position="24"/>
        <end position="182"/>
    </location>
</feature>
<dbReference type="AlphaFoldDB" id="A0A839Z4K6"/>
<dbReference type="PROSITE" id="PS51257">
    <property type="entry name" value="PROKAR_LIPOPROTEIN"/>
    <property type="match status" value="1"/>
</dbReference>
<proteinExistence type="predicted"/>
<reference evidence="3 4" key="1">
    <citation type="submission" date="2020-08" db="EMBL/GenBank/DDBJ databases">
        <title>Genomic Encyclopedia of Type Strains, Phase IV (KMG-IV): sequencing the most valuable type-strain genomes for metagenomic binning, comparative biology and taxonomic classification.</title>
        <authorList>
            <person name="Goeker M."/>
        </authorList>
    </citation>
    <scope>NUCLEOTIDE SEQUENCE [LARGE SCALE GENOMIC DNA]</scope>
    <source>
        <strain evidence="3 4">DSM 24194</strain>
    </source>
</reference>
<feature type="signal peptide" evidence="1">
    <location>
        <begin position="1"/>
        <end position="23"/>
    </location>
</feature>
<dbReference type="RefSeq" id="WP_183934377.1">
    <property type="nucleotide sequence ID" value="NZ_JACICF010000002.1"/>
</dbReference>
<accession>A0A839Z4K6</accession>
<evidence type="ECO:0000313" key="3">
    <source>
        <dbReference type="EMBL" id="MBB3765037.1"/>
    </source>
</evidence>
<dbReference type="InterPro" id="IPR025419">
    <property type="entry name" value="DUF4142"/>
</dbReference>
<name>A0A839Z4K6_9SPHN</name>
<evidence type="ECO:0000256" key="1">
    <source>
        <dbReference type="SAM" id="SignalP"/>
    </source>
</evidence>
<keyword evidence="4" id="KW-1185">Reference proteome</keyword>
<evidence type="ECO:0000259" key="2">
    <source>
        <dbReference type="Pfam" id="PF13628"/>
    </source>
</evidence>
<dbReference type="Pfam" id="PF13628">
    <property type="entry name" value="DUF4142"/>
    <property type="match status" value="1"/>
</dbReference>
<gene>
    <name evidence="3" type="ORF">FHS50_002099</name>
</gene>
<feature type="domain" description="DUF4142" evidence="2">
    <location>
        <begin position="49"/>
        <end position="175"/>
    </location>
</feature>
<comment type="caution">
    <text evidence="3">The sequence shown here is derived from an EMBL/GenBank/DDBJ whole genome shotgun (WGS) entry which is preliminary data.</text>
</comment>
<protein>
    <submittedName>
        <fullName evidence="3">Putative membrane protein</fullName>
    </submittedName>
</protein>